<feature type="non-terminal residue" evidence="1">
    <location>
        <position position="52"/>
    </location>
</feature>
<comment type="caution">
    <text evidence="1">The sequence shown here is derived from an EMBL/GenBank/DDBJ whole genome shotgun (WGS) entry which is preliminary data.</text>
</comment>
<proteinExistence type="predicted"/>
<dbReference type="GO" id="GO:0016853">
    <property type="term" value="F:isomerase activity"/>
    <property type="evidence" value="ECO:0007669"/>
    <property type="project" value="UniProtKB-KW"/>
</dbReference>
<dbReference type="EMBL" id="DURU01000038">
    <property type="protein sequence ID" value="HHZ03895.1"/>
    <property type="molecule type" value="Genomic_DNA"/>
</dbReference>
<name>A0A7V6ZDC9_9BACT</name>
<reference evidence="1 2" key="1">
    <citation type="journal article" date="2020" name="Biotechnol. Biofuels">
        <title>New insights from the biogas microbiome by comprehensive genome-resolved metagenomics of nearly 1600 species originating from multiple anaerobic digesters.</title>
        <authorList>
            <person name="Campanaro S."/>
            <person name="Treu L."/>
            <person name="Rodriguez-R L.M."/>
            <person name="Kovalovszki A."/>
            <person name="Ziels R.M."/>
            <person name="Maus I."/>
            <person name="Zhu X."/>
            <person name="Kougias P.G."/>
            <person name="Basile A."/>
            <person name="Luo G."/>
            <person name="Schluter A."/>
            <person name="Konstantinidis K.T."/>
            <person name="Angelidaki I."/>
        </authorList>
    </citation>
    <scope>NUCLEOTIDE SEQUENCE [LARGE SCALE GENOMIC DNA]</scope>
    <source>
        <strain evidence="1">AS25fmACSIPFO_94</strain>
    </source>
</reference>
<gene>
    <name evidence="1" type="ORF">GX397_02255</name>
</gene>
<accession>A0A7V6ZDC9</accession>
<evidence type="ECO:0000313" key="1">
    <source>
        <dbReference type="EMBL" id="HHZ03895.1"/>
    </source>
</evidence>
<keyword evidence="1" id="KW-0413">Isomerase</keyword>
<protein>
    <submittedName>
        <fullName evidence="1">Phosphoribosylformimino-5-aminoimidazole carboxamide ribotide isomerase</fullName>
    </submittedName>
</protein>
<dbReference type="AlphaFoldDB" id="A0A7V6ZDC9"/>
<sequence>MDLLDGLIVRAYRGERNKYRPMESPLVNSPHPVKVAKALLYVTGGSDLYVAD</sequence>
<dbReference type="Proteomes" id="UP000525027">
    <property type="component" value="Unassembled WGS sequence"/>
</dbReference>
<evidence type="ECO:0000313" key="2">
    <source>
        <dbReference type="Proteomes" id="UP000525027"/>
    </source>
</evidence>
<organism evidence="1 2">
    <name type="scientific">Acetomicrobium hydrogeniformans</name>
    <dbReference type="NCBI Taxonomy" id="649746"/>
    <lineage>
        <taxon>Bacteria</taxon>
        <taxon>Thermotogati</taxon>
        <taxon>Synergistota</taxon>
        <taxon>Synergistia</taxon>
        <taxon>Synergistales</taxon>
        <taxon>Acetomicrobiaceae</taxon>
        <taxon>Acetomicrobium</taxon>
    </lineage>
</organism>